<dbReference type="RefSeq" id="WP_211663677.1">
    <property type="nucleotide sequence ID" value="NZ_FOCQ01000010.1"/>
</dbReference>
<protein>
    <submittedName>
        <fullName evidence="2">Glyoxylase, beta-lactamase superfamily II</fullName>
    </submittedName>
</protein>
<dbReference type="SUPFAM" id="SSF56281">
    <property type="entry name" value="Metallo-hydrolase/oxidoreductase"/>
    <property type="match status" value="2"/>
</dbReference>
<organism evidence="2 3">
    <name type="scientific">Lihuaxuella thermophila</name>
    <dbReference type="NCBI Taxonomy" id="1173111"/>
    <lineage>
        <taxon>Bacteria</taxon>
        <taxon>Bacillati</taxon>
        <taxon>Bacillota</taxon>
        <taxon>Bacilli</taxon>
        <taxon>Bacillales</taxon>
        <taxon>Thermoactinomycetaceae</taxon>
        <taxon>Lihuaxuella</taxon>
    </lineage>
</organism>
<dbReference type="EMBL" id="FOCQ01000010">
    <property type="protein sequence ID" value="SEN40492.1"/>
    <property type="molecule type" value="Genomic_DNA"/>
</dbReference>
<dbReference type="InterPro" id="IPR050855">
    <property type="entry name" value="NDM-1-like"/>
</dbReference>
<feature type="domain" description="Metallo-beta-lactamase" evidence="1">
    <location>
        <begin position="31"/>
        <end position="224"/>
    </location>
</feature>
<dbReference type="SMART" id="SM00849">
    <property type="entry name" value="Lactamase_B"/>
    <property type="match status" value="2"/>
</dbReference>
<evidence type="ECO:0000313" key="3">
    <source>
        <dbReference type="Proteomes" id="UP000199695"/>
    </source>
</evidence>
<proteinExistence type="predicted"/>
<keyword evidence="3" id="KW-1185">Reference proteome</keyword>
<dbReference type="AlphaFoldDB" id="A0A1H8G907"/>
<dbReference type="STRING" id="1173111.SAMN05444955_110151"/>
<evidence type="ECO:0000259" key="1">
    <source>
        <dbReference type="SMART" id="SM00849"/>
    </source>
</evidence>
<dbReference type="CDD" id="cd06262">
    <property type="entry name" value="metallo-hydrolase-like_MBL-fold"/>
    <property type="match status" value="1"/>
</dbReference>
<dbReference type="InterPro" id="IPR001279">
    <property type="entry name" value="Metallo-B-lactamas"/>
</dbReference>
<sequence>MGAKQGGAPVKQKGRERMRQLSEHLFQFDDTCHVYVIKHGREAICVDFGSGAVLEALPHIGVERITDILMTHHHRDQGQGLGRAAQQGIRIWVPHAEQDLFARVDDHWQARELFNNYNMRQDRFSLLESVPIAGTLRDYAVHRFGPVDIRVLPTPGHTVGSVSFLTTVDGRKIAFTGDLIYGEGKIWSLAATQWSYNGAEGIPYTILSLLSVKEESPEWLLPSHGEQMVNPPRAIDLLVDRLWELLRHRGHNLRLFQFRDQPYEPLTPHLLRNRTSVAYSYVLLSDSGKALFIDFGYDFMAGFASGADRAARRPWLATLDALKKRFGVSKVDVAIPTHYHDDHVAGLNLLRDAEGTQVWVPRNFAAILRRPERYDLPCLWYDPISVDRELPLRTPIRWEEYTLTLYEQPGHTTHAVAISFEADGKKILAIGDQHGGDQCEQWNYVYKNGFQSSDYVESARLYQQLAPDLILTGHSEPFWVTPDFFRKNLEKGECLHQLHEQLLPLNEVNFGTGGQGAWLEPYQIEARAGKTFQLEATVTNPFAHRCEVSVSLAVPHGWSAQPETVQMTLQGHGTGTARFEVTPATQPRRRARIGLDVNAGGRKWGQLAEALVTITS</sequence>
<dbReference type="Gene3D" id="3.60.15.10">
    <property type="entry name" value="Ribonuclease Z/Hydroxyacylglutathione hydrolase-like"/>
    <property type="match status" value="2"/>
</dbReference>
<dbReference type="InterPro" id="IPR036866">
    <property type="entry name" value="RibonucZ/Hydroxyglut_hydro"/>
</dbReference>
<reference evidence="2 3" key="1">
    <citation type="submission" date="2016-10" db="EMBL/GenBank/DDBJ databases">
        <authorList>
            <person name="de Groot N.N."/>
        </authorList>
    </citation>
    <scope>NUCLEOTIDE SEQUENCE [LARGE SCALE GENOMIC DNA]</scope>
    <source>
        <strain evidence="2 3">DSM 46701</strain>
    </source>
</reference>
<dbReference type="PANTHER" id="PTHR42951">
    <property type="entry name" value="METALLO-BETA-LACTAMASE DOMAIN-CONTAINING"/>
    <property type="match status" value="1"/>
</dbReference>
<accession>A0A1H8G907</accession>
<dbReference type="Proteomes" id="UP000199695">
    <property type="component" value="Unassembled WGS sequence"/>
</dbReference>
<feature type="domain" description="Metallo-beta-lactamase" evidence="1">
    <location>
        <begin position="277"/>
        <end position="474"/>
    </location>
</feature>
<name>A0A1H8G907_9BACL</name>
<evidence type="ECO:0000313" key="2">
    <source>
        <dbReference type="EMBL" id="SEN40492.1"/>
    </source>
</evidence>
<gene>
    <name evidence="2" type="ORF">SAMN05444955_110151</name>
</gene>
<dbReference type="Pfam" id="PF00753">
    <property type="entry name" value="Lactamase_B"/>
    <property type="match status" value="2"/>
</dbReference>